<accession>A0A448ZTH5</accession>
<feature type="compositionally biased region" description="Basic and acidic residues" evidence="1">
    <location>
        <begin position="49"/>
        <end position="75"/>
    </location>
</feature>
<dbReference type="Proteomes" id="UP000291116">
    <property type="component" value="Unassembled WGS sequence"/>
</dbReference>
<dbReference type="AlphaFoldDB" id="A0A448ZTH5"/>
<evidence type="ECO:0000313" key="2">
    <source>
        <dbReference type="EMBL" id="VEU45349.1"/>
    </source>
</evidence>
<dbReference type="EMBL" id="CAACVS010000699">
    <property type="protein sequence ID" value="VEU45349.1"/>
    <property type="molecule type" value="Genomic_DNA"/>
</dbReference>
<keyword evidence="3" id="KW-1185">Reference proteome</keyword>
<evidence type="ECO:0000256" key="1">
    <source>
        <dbReference type="SAM" id="MobiDB-lite"/>
    </source>
</evidence>
<proteinExistence type="predicted"/>
<gene>
    <name evidence="2" type="ORF">PSNMU_V1.4_AUG-EV-PASAV3_0125210</name>
</gene>
<organism evidence="2 3">
    <name type="scientific">Pseudo-nitzschia multistriata</name>
    <dbReference type="NCBI Taxonomy" id="183589"/>
    <lineage>
        <taxon>Eukaryota</taxon>
        <taxon>Sar</taxon>
        <taxon>Stramenopiles</taxon>
        <taxon>Ochrophyta</taxon>
        <taxon>Bacillariophyta</taxon>
        <taxon>Bacillariophyceae</taxon>
        <taxon>Bacillariophycidae</taxon>
        <taxon>Bacillariales</taxon>
        <taxon>Bacillariaceae</taxon>
        <taxon>Pseudo-nitzschia</taxon>
    </lineage>
</organism>
<protein>
    <submittedName>
        <fullName evidence="2">Uncharacterized protein</fullName>
    </submittedName>
</protein>
<name>A0A448ZTH5_9STRA</name>
<feature type="region of interest" description="Disordered" evidence="1">
    <location>
        <begin position="1"/>
        <end position="139"/>
    </location>
</feature>
<reference evidence="2 3" key="1">
    <citation type="submission" date="2019-01" db="EMBL/GenBank/DDBJ databases">
        <authorList>
            <person name="Ferrante I. M."/>
        </authorList>
    </citation>
    <scope>NUCLEOTIDE SEQUENCE [LARGE SCALE GENOMIC DNA]</scope>
    <source>
        <strain evidence="2 3">B856</strain>
    </source>
</reference>
<sequence length="169" mass="18830">MLVPPNRTEPPRTKPPRRRVASRRVGSDGWFHGATQRRVATSCYAPSHCGRESTAKTRPRNDSLRERNRRRDSDGPCRVSSPGRAPDLPTGPVQCRNDRTGSIDRSIPACSPNTASSRATHACIGRTGRRRTTESPGSPFCGTRWKSVRCLLRSVSDRRIKPLKNVNVF</sequence>
<evidence type="ECO:0000313" key="3">
    <source>
        <dbReference type="Proteomes" id="UP000291116"/>
    </source>
</evidence>